<evidence type="ECO:0000313" key="3">
    <source>
        <dbReference type="EMBL" id="MBM7277973.1"/>
    </source>
</evidence>
<dbReference type="EMBL" id="JAFFGU010000003">
    <property type="protein sequence ID" value="MBM7277973.1"/>
    <property type="molecule type" value="Genomic_DNA"/>
</dbReference>
<sequence>MSRWTDLPGGFLAGVDPAHPGSSSTATHMERLRSIRHGESYLAWCRYESIVTVYDQLVIHTSGGFFIDRYSEMVTRLCREAAITRYQADQWVGEALALRDRLPKVLTTLRDGILSRQLIQTIISRTDLISDAATIADLDTEIESILRHRTGAWTRVKLRDMVDRLVFRHDPDAVRERRRDALDKRGMWIENFTDGTGEITGVMAAENIRIAAKAVKALADTVCAQDGRNRNQRNSDAMFALLTGTVFDCQCRREQCAAEIPDPAKVVRSVSTEAVIHVVTDAATLAGAPGIGWVDGHGIVSDEHVRDLAQRPDATITPVTPVRTAPTRVVAERPTTKTSDGPDSPVEPRSADAPPTDMVIVFPGAQSADPYRPTAACSDFVRVRDGYCTEPGCGCSAFDSDLDHVTEYDRTNPTQGGATSSENLNAKCRFGHLHKTFGDWVDVQYRDDEGRLVTAYRTPEGFVIPGDAESLEDSFPNLRRIRYEQPPQAPPTPRVIAGDDTPPATNRLAQKHARRRAERARNKAQRLADQADPPPF</sequence>
<reference evidence="3" key="1">
    <citation type="submission" date="2021-02" db="EMBL/GenBank/DDBJ databases">
        <title>Taxonomy, biology and ecology of Rhodococcus bacteria occurring in California pistachio and other woody hosts as revealed by genome sequence analyses.</title>
        <authorList>
            <person name="Riely B."/>
            <person name="Gai Y."/>
        </authorList>
    </citation>
    <scope>NUCLEOTIDE SEQUENCE</scope>
    <source>
        <strain evidence="3">BP-295</strain>
    </source>
</reference>
<evidence type="ECO:0000313" key="4">
    <source>
        <dbReference type="Proteomes" id="UP001195196"/>
    </source>
</evidence>
<proteinExistence type="predicted"/>
<dbReference type="InterPro" id="IPR003870">
    <property type="entry name" value="DUF222"/>
</dbReference>
<dbReference type="Proteomes" id="UP001195196">
    <property type="component" value="Unassembled WGS sequence"/>
</dbReference>
<feature type="region of interest" description="Disordered" evidence="1">
    <location>
        <begin position="483"/>
        <end position="536"/>
    </location>
</feature>
<evidence type="ECO:0000259" key="2">
    <source>
        <dbReference type="Pfam" id="PF02720"/>
    </source>
</evidence>
<dbReference type="CDD" id="cd00085">
    <property type="entry name" value="HNHc"/>
    <property type="match status" value="1"/>
</dbReference>
<dbReference type="RefSeq" id="WP_182373834.1">
    <property type="nucleotide sequence ID" value="NZ_CP059694.1"/>
</dbReference>
<dbReference type="AlphaFoldDB" id="A0AAW4G3J4"/>
<comment type="caution">
    <text evidence="3">The sequence shown here is derived from an EMBL/GenBank/DDBJ whole genome shotgun (WGS) entry which is preliminary data.</text>
</comment>
<protein>
    <submittedName>
        <fullName evidence="3">DUF222 domain-containing protein</fullName>
    </submittedName>
</protein>
<accession>A0AAW4G3J4</accession>
<evidence type="ECO:0000256" key="1">
    <source>
        <dbReference type="SAM" id="MobiDB-lite"/>
    </source>
</evidence>
<dbReference type="Pfam" id="PF02720">
    <property type="entry name" value="DUF222"/>
    <property type="match status" value="1"/>
</dbReference>
<feature type="region of interest" description="Disordered" evidence="1">
    <location>
        <begin position="324"/>
        <end position="355"/>
    </location>
</feature>
<organism evidence="3 4">
    <name type="scientific">Gordonia rubripertincta</name>
    <name type="common">Rhodococcus corallinus</name>
    <dbReference type="NCBI Taxonomy" id="36822"/>
    <lineage>
        <taxon>Bacteria</taxon>
        <taxon>Bacillati</taxon>
        <taxon>Actinomycetota</taxon>
        <taxon>Actinomycetes</taxon>
        <taxon>Mycobacteriales</taxon>
        <taxon>Gordoniaceae</taxon>
        <taxon>Gordonia</taxon>
    </lineage>
</organism>
<feature type="domain" description="DUF222" evidence="2">
    <location>
        <begin position="82"/>
        <end position="311"/>
    </location>
</feature>
<dbReference type="InterPro" id="IPR003615">
    <property type="entry name" value="HNH_nuc"/>
</dbReference>
<gene>
    <name evidence="3" type="ORF">JTZ10_09400</name>
</gene>
<feature type="compositionally biased region" description="Basic residues" evidence="1">
    <location>
        <begin position="509"/>
        <end position="524"/>
    </location>
</feature>
<name>A0AAW4G3J4_GORRU</name>